<comment type="caution">
    <text evidence="8">The sequence shown here is derived from an EMBL/GenBank/DDBJ whole genome shotgun (WGS) entry which is preliminary data.</text>
</comment>
<keyword evidence="3" id="KW-0547">Nucleotide-binding</keyword>
<evidence type="ECO:0000256" key="3">
    <source>
        <dbReference type="ARBA" id="ARBA00022741"/>
    </source>
</evidence>
<dbReference type="NCBIfam" id="TIGR00488">
    <property type="entry name" value="bis(5'-nucleosyl)-tetraphosphatase (symmetrical) YqeK"/>
    <property type="match status" value="1"/>
</dbReference>
<reference evidence="10 13" key="3">
    <citation type="submission" date="2023-12" db="EMBL/GenBank/DDBJ databases">
        <authorList>
            <person name="Easwaran N."/>
            <person name="Lazarus H.P.S."/>
        </authorList>
    </citation>
    <scope>NUCLEOTIDE SEQUENCE [LARGE SCALE GENOMIC DNA]</scope>
    <source>
        <strain evidence="10 13">VIT-2023</strain>
    </source>
</reference>
<dbReference type="OrthoDB" id="9782134at2"/>
<dbReference type="GO" id="GO:0046872">
    <property type="term" value="F:metal ion binding"/>
    <property type="evidence" value="ECO:0007669"/>
    <property type="project" value="UniProtKB-KW"/>
</dbReference>
<dbReference type="EC" id="3.6.1.41" evidence="1"/>
<dbReference type="InterPro" id="IPR051094">
    <property type="entry name" value="Diverse_Catalytic_Enzymes"/>
</dbReference>
<evidence type="ECO:0000256" key="2">
    <source>
        <dbReference type="ARBA" id="ARBA00022723"/>
    </source>
</evidence>
<dbReference type="GO" id="GO:0008803">
    <property type="term" value="F:bis(5'-nucleosyl)-tetraphosphatase (symmetrical) activity"/>
    <property type="evidence" value="ECO:0007669"/>
    <property type="project" value="UniProtKB-EC"/>
</dbReference>
<evidence type="ECO:0000313" key="8">
    <source>
        <dbReference type="EMBL" id="KSU49103.1"/>
    </source>
</evidence>
<keyword evidence="4 8" id="KW-0378">Hydrolase</keyword>
<dbReference type="Proteomes" id="UP000053797">
    <property type="component" value="Unassembled WGS sequence"/>
</dbReference>
<dbReference type="InterPro" id="IPR006674">
    <property type="entry name" value="HD_domain"/>
</dbReference>
<dbReference type="SMART" id="SM00471">
    <property type="entry name" value="HDc"/>
    <property type="match status" value="1"/>
</dbReference>
<reference evidence="9 12" key="2">
    <citation type="journal article" date="2016" name="Front. Microbiol.">
        <title>Genomic Resource of Rice Seed Associated Bacteria.</title>
        <authorList>
            <person name="Midha S."/>
            <person name="Bansal K."/>
            <person name="Sharma S."/>
            <person name="Kumar N."/>
            <person name="Patil P.P."/>
            <person name="Chaudhry V."/>
            <person name="Patil P.B."/>
        </authorList>
    </citation>
    <scope>NUCLEOTIDE SEQUENCE [LARGE SCALE GENOMIC DNA]</scope>
    <source>
        <strain evidence="9 12">RSA11</strain>
    </source>
</reference>
<dbReference type="AlphaFoldDB" id="A0A0V8GG21"/>
<dbReference type="InterPro" id="IPR003607">
    <property type="entry name" value="HD/PDEase_dom"/>
</dbReference>
<feature type="domain" description="HD" evidence="7">
    <location>
        <begin position="18"/>
        <end position="131"/>
    </location>
</feature>
<evidence type="ECO:0000313" key="10">
    <source>
        <dbReference type="EMBL" id="MEI4462345.1"/>
    </source>
</evidence>
<dbReference type="GO" id="GO:0000166">
    <property type="term" value="F:nucleotide binding"/>
    <property type="evidence" value="ECO:0007669"/>
    <property type="project" value="UniProtKB-KW"/>
</dbReference>
<evidence type="ECO:0000313" key="13">
    <source>
        <dbReference type="Proteomes" id="UP001387110"/>
    </source>
</evidence>
<dbReference type="PANTHER" id="PTHR35795:SF1">
    <property type="entry name" value="BIS(5'-NUCLEOSYL)-TETRAPHOSPHATASE, SYMMETRICAL"/>
    <property type="match status" value="1"/>
</dbReference>
<dbReference type="InterPro" id="IPR005249">
    <property type="entry name" value="YqeK"/>
</dbReference>
<comment type="catalytic activity">
    <reaction evidence="6">
        <text>P(1),P(4)-bis(5'-adenosyl) tetraphosphate + H2O = 2 ADP + 2 H(+)</text>
        <dbReference type="Rhea" id="RHEA:24252"/>
        <dbReference type="ChEBI" id="CHEBI:15377"/>
        <dbReference type="ChEBI" id="CHEBI:15378"/>
        <dbReference type="ChEBI" id="CHEBI:58141"/>
        <dbReference type="ChEBI" id="CHEBI:456216"/>
        <dbReference type="EC" id="3.6.1.41"/>
    </reaction>
</comment>
<dbReference type="EMBL" id="LDQV01000003">
    <property type="protein sequence ID" value="KTR28633.1"/>
    <property type="molecule type" value="Genomic_DNA"/>
</dbReference>
<name>A0A0V8GG21_9BACL</name>
<dbReference type="SUPFAM" id="SSF109604">
    <property type="entry name" value="HD-domain/PDEase-like"/>
    <property type="match status" value="1"/>
</dbReference>
<dbReference type="CDD" id="cd00077">
    <property type="entry name" value="HDc"/>
    <property type="match status" value="1"/>
</dbReference>
<evidence type="ECO:0000256" key="1">
    <source>
        <dbReference type="ARBA" id="ARBA00012506"/>
    </source>
</evidence>
<evidence type="ECO:0000313" key="11">
    <source>
        <dbReference type="Proteomes" id="UP000053797"/>
    </source>
</evidence>
<evidence type="ECO:0000256" key="5">
    <source>
        <dbReference type="ARBA" id="ARBA00023004"/>
    </source>
</evidence>
<reference evidence="8 11" key="1">
    <citation type="journal article" date="2015" name="Int. J. Syst. Evol. Microbiol.">
        <title>Exiguobacterium enclense sp. nov., isolated from sediment.</title>
        <authorList>
            <person name="Dastager S.G."/>
            <person name="Mawlankar R."/>
            <person name="Sonalkar V.V."/>
            <person name="Thorat M.N."/>
            <person name="Mual P."/>
            <person name="Verma A."/>
            <person name="Krishnamurthi S."/>
            <person name="Tang S.K."/>
            <person name="Li W.J."/>
        </authorList>
    </citation>
    <scope>NUCLEOTIDE SEQUENCE [LARGE SCALE GENOMIC DNA]</scope>
    <source>
        <strain evidence="8 11">NIO-1109</strain>
    </source>
</reference>
<organism evidence="8 11">
    <name type="scientific">Exiguobacterium indicum</name>
    <dbReference type="NCBI Taxonomy" id="296995"/>
    <lineage>
        <taxon>Bacteria</taxon>
        <taxon>Bacillati</taxon>
        <taxon>Bacillota</taxon>
        <taxon>Bacilli</taxon>
        <taxon>Bacillales</taxon>
        <taxon>Bacillales Family XII. Incertae Sedis</taxon>
        <taxon>Exiguobacterium</taxon>
    </lineage>
</organism>
<keyword evidence="2" id="KW-0479">Metal-binding</keyword>
<evidence type="ECO:0000313" key="9">
    <source>
        <dbReference type="EMBL" id="KTR28633.1"/>
    </source>
</evidence>
<dbReference type="RefSeq" id="WP_023467426.1">
    <property type="nucleotide sequence ID" value="NZ_FMYN01000002.1"/>
</dbReference>
<dbReference type="NCBIfam" id="TIGR00277">
    <property type="entry name" value="HDIG"/>
    <property type="match status" value="1"/>
</dbReference>
<dbReference type="Pfam" id="PF01966">
    <property type="entry name" value="HD"/>
    <property type="match status" value="1"/>
</dbReference>
<evidence type="ECO:0000313" key="12">
    <source>
        <dbReference type="Proteomes" id="UP000072605"/>
    </source>
</evidence>
<dbReference type="PROSITE" id="PS51831">
    <property type="entry name" value="HD"/>
    <property type="match status" value="1"/>
</dbReference>
<dbReference type="EMBL" id="LNQL01000002">
    <property type="protein sequence ID" value="KSU49103.1"/>
    <property type="molecule type" value="Genomic_DNA"/>
</dbReference>
<dbReference type="PANTHER" id="PTHR35795">
    <property type="entry name" value="SLR1885 PROTEIN"/>
    <property type="match status" value="1"/>
</dbReference>
<dbReference type="Gene3D" id="1.10.3210.10">
    <property type="entry name" value="Hypothetical protein af1432"/>
    <property type="match status" value="1"/>
</dbReference>
<dbReference type="Proteomes" id="UP000072605">
    <property type="component" value="Unassembled WGS sequence"/>
</dbReference>
<gene>
    <name evidence="10" type="primary">yqeK</name>
    <name evidence="8" type="ORF">AS033_06930</name>
    <name evidence="9" type="ORF">RSA11_00740</name>
    <name evidence="10" type="ORF">SZL87_07930</name>
</gene>
<dbReference type="Proteomes" id="UP001387110">
    <property type="component" value="Unassembled WGS sequence"/>
</dbReference>
<proteinExistence type="predicted"/>
<evidence type="ECO:0000256" key="4">
    <source>
        <dbReference type="ARBA" id="ARBA00022801"/>
    </source>
</evidence>
<evidence type="ECO:0000259" key="7">
    <source>
        <dbReference type="PROSITE" id="PS51831"/>
    </source>
</evidence>
<sequence length="191" mass="21529">MRLEEARQIIERTLPERRYVHTLGVVETARHLALKYGVDEEEATLAAMLHDYAKYRDTNEMRSIAVELNQRVLLDYDDELLHAPVGAELVRRELGLDSDVIYQAIANHTTGAPGMPLLDQIIFVADAIEPNRSYPGVEALREVAEQDLTDAVIATLSQTIHFLCKKQAIIFPRTIETYNAFVAAKRKGTVL</sequence>
<dbReference type="EMBL" id="JBAWKY010000002">
    <property type="protein sequence ID" value="MEI4462345.1"/>
    <property type="molecule type" value="Genomic_DNA"/>
</dbReference>
<evidence type="ECO:0000256" key="6">
    <source>
        <dbReference type="ARBA" id="ARBA00049417"/>
    </source>
</evidence>
<keyword evidence="5" id="KW-0408">Iron</keyword>
<protein>
    <recommendedName>
        <fullName evidence="1">bis(5'-nucleosyl)-tetraphosphatase (symmetrical)</fullName>
        <ecNumber evidence="1">3.6.1.41</ecNumber>
    </recommendedName>
</protein>
<accession>A0A0V8GG21</accession>
<dbReference type="InterPro" id="IPR006675">
    <property type="entry name" value="HDIG_dom"/>
</dbReference>
<keyword evidence="13" id="KW-1185">Reference proteome</keyword>